<dbReference type="GO" id="GO:0035870">
    <property type="term" value="F:dITP diphosphatase activity"/>
    <property type="evidence" value="ECO:0007669"/>
    <property type="project" value="UniProtKB-UniRule"/>
</dbReference>
<dbReference type="GO" id="GO:0009146">
    <property type="term" value="P:purine nucleoside triphosphate catabolic process"/>
    <property type="evidence" value="ECO:0007669"/>
    <property type="project" value="UniProtKB-UniRule"/>
</dbReference>
<comment type="caution">
    <text evidence="10">Lacks conserved residue(s) required for the propagation of feature annotation.</text>
</comment>
<dbReference type="CDD" id="cd00515">
    <property type="entry name" value="HAM1"/>
    <property type="match status" value="1"/>
</dbReference>
<evidence type="ECO:0000313" key="12">
    <source>
        <dbReference type="Proteomes" id="UP000198122"/>
    </source>
</evidence>
<evidence type="ECO:0000256" key="2">
    <source>
        <dbReference type="ARBA" id="ARBA00011738"/>
    </source>
</evidence>
<dbReference type="InterPro" id="IPR029001">
    <property type="entry name" value="ITPase-like_fam"/>
</dbReference>
<evidence type="ECO:0000256" key="1">
    <source>
        <dbReference type="ARBA" id="ARBA00008023"/>
    </source>
</evidence>
<keyword evidence="6 10" id="KW-0460">Magnesium</keyword>
<comment type="function">
    <text evidence="10">Pyrophosphatase that catalyzes the hydrolysis of nucleoside triphosphates to their monophosphate derivatives, with a high preference for the non-canonical purine nucleotides XTP (xanthosine triphosphate), dITP (deoxyinosine triphosphate) and ITP. Seems to function as a house-cleaning enzyme that removes non-canonical purine nucleotides from the nucleotide pool, thus preventing their incorporation into DNA/RNA and avoiding chromosomal lesions.</text>
</comment>
<feature type="binding site" evidence="10">
    <location>
        <begin position="209"/>
        <end position="210"/>
    </location>
    <ligand>
        <name>substrate</name>
    </ligand>
</feature>
<evidence type="ECO:0000256" key="4">
    <source>
        <dbReference type="ARBA" id="ARBA00022741"/>
    </source>
</evidence>
<dbReference type="PANTHER" id="PTHR11067">
    <property type="entry name" value="INOSINE TRIPHOSPHATE PYROPHOSPHATASE/HAM1 PROTEIN"/>
    <property type="match status" value="1"/>
</dbReference>
<dbReference type="HAMAP" id="MF_01405">
    <property type="entry name" value="Non_canon_purine_NTPase"/>
    <property type="match status" value="1"/>
</dbReference>
<dbReference type="GO" id="GO:0046872">
    <property type="term" value="F:metal ion binding"/>
    <property type="evidence" value="ECO:0007669"/>
    <property type="project" value="UniProtKB-KW"/>
</dbReference>
<dbReference type="GO" id="GO:0005829">
    <property type="term" value="C:cytosol"/>
    <property type="evidence" value="ECO:0007669"/>
    <property type="project" value="TreeGrafter"/>
</dbReference>
<comment type="cofactor">
    <cofactor evidence="10">
        <name>Mg(2+)</name>
        <dbReference type="ChEBI" id="CHEBI:18420"/>
    </cofactor>
    <text evidence="10">Binds 1 Mg(2+) ion per subunit.</text>
</comment>
<evidence type="ECO:0000256" key="3">
    <source>
        <dbReference type="ARBA" id="ARBA00022723"/>
    </source>
</evidence>
<keyword evidence="7 10" id="KW-0546">Nucleotide metabolism</keyword>
<feature type="binding site" evidence="10">
    <location>
        <position position="77"/>
    </location>
    <ligand>
        <name>substrate</name>
    </ligand>
</feature>
<dbReference type="GO" id="GO:0009117">
    <property type="term" value="P:nucleotide metabolic process"/>
    <property type="evidence" value="ECO:0007669"/>
    <property type="project" value="UniProtKB-KW"/>
</dbReference>
<comment type="similarity">
    <text evidence="1 10">Belongs to the HAM1 NTPase family.</text>
</comment>
<dbReference type="FunFam" id="3.90.950.10:FF:000001">
    <property type="entry name" value="dITP/XTP pyrophosphatase"/>
    <property type="match status" value="1"/>
</dbReference>
<dbReference type="GO" id="GO:0036222">
    <property type="term" value="F:XTP diphosphatase activity"/>
    <property type="evidence" value="ECO:0007669"/>
    <property type="project" value="UniProtKB-UniRule"/>
</dbReference>
<feature type="binding site" evidence="10">
    <location>
        <position position="204"/>
    </location>
    <ligand>
        <name>substrate</name>
    </ligand>
</feature>
<keyword evidence="4 10" id="KW-0547">Nucleotide-binding</keyword>
<feature type="active site" description="Proton acceptor" evidence="10">
    <location>
        <position position="76"/>
    </location>
</feature>
<dbReference type="RefSeq" id="WP_088818594.1">
    <property type="nucleotide sequence ID" value="NZ_FYEZ01000002.1"/>
</dbReference>
<evidence type="ECO:0000256" key="5">
    <source>
        <dbReference type="ARBA" id="ARBA00022801"/>
    </source>
</evidence>
<sequence>MAARRIVLATRNAGKVPELQRILSEVLPGGVEVVTLADVAPDAPDVVEDGTSFEANSLLKARAACELTGLPAIADDSGLCVDVLGGAPGIFSARWSGGLVDSTGQGPGAAKDADNNALLLAQLSDVPDEARGAHFACVMSYVDPQGSELTARGEMHGSILRAPQGENGFGYDPVFAVASQELAEARFIPVQGPVSSAELPAEVKSAISHRGRATRELARLLAERAWGVRRCGPVT</sequence>
<evidence type="ECO:0000256" key="8">
    <source>
        <dbReference type="ARBA" id="ARBA00051875"/>
    </source>
</evidence>
<comment type="catalytic activity">
    <reaction evidence="10">
        <text>ITP + H2O = IMP + diphosphate + H(+)</text>
        <dbReference type="Rhea" id="RHEA:29399"/>
        <dbReference type="ChEBI" id="CHEBI:15377"/>
        <dbReference type="ChEBI" id="CHEBI:15378"/>
        <dbReference type="ChEBI" id="CHEBI:33019"/>
        <dbReference type="ChEBI" id="CHEBI:58053"/>
        <dbReference type="ChEBI" id="CHEBI:61402"/>
        <dbReference type="EC" id="3.6.1.66"/>
    </reaction>
</comment>
<accession>A0A212U1B5</accession>
<protein>
    <recommendedName>
        <fullName evidence="10">dITP/XTP pyrophosphatase</fullName>
        <ecNumber evidence="10">3.6.1.66</ecNumber>
    </recommendedName>
    <alternativeName>
        <fullName evidence="10">Non-canonical purine NTP pyrophosphatase</fullName>
    </alternativeName>
    <alternativeName>
        <fullName evidence="10">Non-standard purine NTP pyrophosphatase</fullName>
    </alternativeName>
    <alternativeName>
        <fullName evidence="10">Nucleoside-triphosphate diphosphatase</fullName>
    </alternativeName>
    <alternativeName>
        <fullName evidence="10">Nucleoside-triphosphate pyrophosphatase</fullName>
        <shortName evidence="10">NTPase</shortName>
    </alternativeName>
</protein>
<keyword evidence="12" id="KW-1185">Reference proteome</keyword>
<evidence type="ECO:0000256" key="10">
    <source>
        <dbReference type="HAMAP-Rule" id="MF_01405"/>
    </source>
</evidence>
<name>A0A212U1B5_9MICO</name>
<dbReference type="EC" id="3.6.1.66" evidence="10"/>
<dbReference type="PANTHER" id="PTHR11067:SF9">
    <property type="entry name" value="INOSINE TRIPHOSPHATE PYROPHOSPHATASE"/>
    <property type="match status" value="1"/>
</dbReference>
<feature type="binding site" evidence="10">
    <location>
        <begin position="169"/>
        <end position="172"/>
    </location>
    <ligand>
        <name>substrate</name>
    </ligand>
</feature>
<keyword evidence="5 10" id="KW-0378">Hydrolase</keyword>
<dbReference type="InterPro" id="IPR020922">
    <property type="entry name" value="dITP/XTP_pyrophosphatase"/>
</dbReference>
<evidence type="ECO:0000313" key="11">
    <source>
        <dbReference type="EMBL" id="SNC71914.1"/>
    </source>
</evidence>
<proteinExistence type="inferred from homology"/>
<keyword evidence="3 10" id="KW-0479">Metal-binding</keyword>
<reference evidence="11 12" key="1">
    <citation type="submission" date="2017-06" db="EMBL/GenBank/DDBJ databases">
        <authorList>
            <person name="Kim H.J."/>
            <person name="Triplett B.A."/>
        </authorList>
    </citation>
    <scope>NUCLEOTIDE SEQUENCE [LARGE SCALE GENOMIC DNA]</scope>
    <source>
        <strain evidence="11 12">DSM 22179</strain>
    </source>
</reference>
<dbReference type="GO" id="GO:0017111">
    <property type="term" value="F:ribonucleoside triphosphate phosphatase activity"/>
    <property type="evidence" value="ECO:0007669"/>
    <property type="project" value="InterPro"/>
</dbReference>
<dbReference type="SUPFAM" id="SSF52972">
    <property type="entry name" value="ITPase-like"/>
    <property type="match status" value="1"/>
</dbReference>
<dbReference type="InterPro" id="IPR002637">
    <property type="entry name" value="RdgB/HAM1"/>
</dbReference>
<dbReference type="AlphaFoldDB" id="A0A212U1B5"/>
<feature type="binding site" evidence="10">
    <location>
        <position position="76"/>
    </location>
    <ligand>
        <name>Mg(2+)</name>
        <dbReference type="ChEBI" id="CHEBI:18420"/>
    </ligand>
</feature>
<dbReference type="EMBL" id="FYEZ01000002">
    <property type="protein sequence ID" value="SNC71914.1"/>
    <property type="molecule type" value="Genomic_DNA"/>
</dbReference>
<evidence type="ECO:0000256" key="6">
    <source>
        <dbReference type="ARBA" id="ARBA00022842"/>
    </source>
</evidence>
<gene>
    <name evidence="11" type="ORF">SAMN05445756_1659</name>
</gene>
<dbReference type="GO" id="GO:0000166">
    <property type="term" value="F:nucleotide binding"/>
    <property type="evidence" value="ECO:0007669"/>
    <property type="project" value="UniProtKB-KW"/>
</dbReference>
<organism evidence="11 12">
    <name type="scientific">Kytococcus aerolatus</name>
    <dbReference type="NCBI Taxonomy" id="592308"/>
    <lineage>
        <taxon>Bacteria</taxon>
        <taxon>Bacillati</taxon>
        <taxon>Actinomycetota</taxon>
        <taxon>Actinomycetes</taxon>
        <taxon>Micrococcales</taxon>
        <taxon>Kytococcaceae</taxon>
        <taxon>Kytococcus</taxon>
    </lineage>
</organism>
<evidence type="ECO:0000256" key="7">
    <source>
        <dbReference type="ARBA" id="ARBA00023080"/>
    </source>
</evidence>
<evidence type="ECO:0000256" key="9">
    <source>
        <dbReference type="ARBA" id="ARBA00052017"/>
    </source>
</evidence>
<dbReference type="Gene3D" id="3.90.950.10">
    <property type="match status" value="1"/>
</dbReference>
<dbReference type="Pfam" id="PF01725">
    <property type="entry name" value="Ham1p_like"/>
    <property type="match status" value="1"/>
</dbReference>
<feature type="binding site" evidence="10">
    <location>
        <begin position="10"/>
        <end position="15"/>
    </location>
    <ligand>
        <name>substrate</name>
    </ligand>
</feature>
<dbReference type="OrthoDB" id="9807456at2"/>
<comment type="subunit">
    <text evidence="2 10">Homodimer.</text>
</comment>
<comment type="catalytic activity">
    <reaction evidence="9 10">
        <text>XTP + H2O = XMP + diphosphate + H(+)</text>
        <dbReference type="Rhea" id="RHEA:28610"/>
        <dbReference type="ChEBI" id="CHEBI:15377"/>
        <dbReference type="ChEBI" id="CHEBI:15378"/>
        <dbReference type="ChEBI" id="CHEBI:33019"/>
        <dbReference type="ChEBI" id="CHEBI:57464"/>
        <dbReference type="ChEBI" id="CHEBI:61314"/>
        <dbReference type="EC" id="3.6.1.66"/>
    </reaction>
</comment>
<dbReference type="Proteomes" id="UP000198122">
    <property type="component" value="Unassembled WGS sequence"/>
</dbReference>
<comment type="catalytic activity">
    <reaction evidence="8 10">
        <text>dITP + H2O = dIMP + diphosphate + H(+)</text>
        <dbReference type="Rhea" id="RHEA:28342"/>
        <dbReference type="ChEBI" id="CHEBI:15377"/>
        <dbReference type="ChEBI" id="CHEBI:15378"/>
        <dbReference type="ChEBI" id="CHEBI:33019"/>
        <dbReference type="ChEBI" id="CHEBI:61194"/>
        <dbReference type="ChEBI" id="CHEBI:61382"/>
        <dbReference type="EC" id="3.6.1.66"/>
    </reaction>
</comment>
<dbReference type="GO" id="GO:0036220">
    <property type="term" value="F:ITP diphosphatase activity"/>
    <property type="evidence" value="ECO:0007669"/>
    <property type="project" value="UniProtKB-UniRule"/>
</dbReference>